<dbReference type="GO" id="GO:0071939">
    <property type="term" value="P:vitamin A import into cell"/>
    <property type="evidence" value="ECO:0007669"/>
    <property type="project" value="TreeGrafter"/>
</dbReference>
<evidence type="ECO:0000256" key="3">
    <source>
        <dbReference type="ARBA" id="ARBA00022448"/>
    </source>
</evidence>
<evidence type="ECO:0000256" key="2">
    <source>
        <dbReference type="ARBA" id="ARBA00014411"/>
    </source>
</evidence>
<dbReference type="GO" id="GO:0016918">
    <property type="term" value="F:retinal binding"/>
    <property type="evidence" value="ECO:0007669"/>
    <property type="project" value="UniProtKB-KW"/>
</dbReference>
<keyword evidence="8" id="KW-0683">Retinol-binding</keyword>
<dbReference type="PANTHER" id="PTHR21444:SF16">
    <property type="entry name" value="RECEPTOR FOR RETINOL UPTAKE STRA6"/>
    <property type="match status" value="1"/>
</dbReference>
<evidence type="ECO:0000313" key="13">
    <source>
        <dbReference type="Proteomes" id="UP000812440"/>
    </source>
</evidence>
<feature type="transmembrane region" description="Helical" evidence="11">
    <location>
        <begin position="415"/>
        <end position="442"/>
    </location>
</feature>
<evidence type="ECO:0000313" key="12">
    <source>
        <dbReference type="EMBL" id="KAG8440266.1"/>
    </source>
</evidence>
<dbReference type="GO" id="GO:0038023">
    <property type="term" value="F:signaling receptor activity"/>
    <property type="evidence" value="ECO:0007669"/>
    <property type="project" value="InterPro"/>
</dbReference>
<feature type="transmembrane region" description="Helical" evidence="11">
    <location>
        <begin position="98"/>
        <end position="117"/>
    </location>
</feature>
<keyword evidence="5 11" id="KW-0812">Transmembrane</keyword>
<feature type="transmembrane region" description="Helical" evidence="11">
    <location>
        <begin position="49"/>
        <end position="69"/>
    </location>
</feature>
<feature type="transmembrane region" description="Helical" evidence="11">
    <location>
        <begin position="194"/>
        <end position="218"/>
    </location>
</feature>
<gene>
    <name evidence="12" type="ORF">GDO86_006148</name>
</gene>
<dbReference type="EMBL" id="JAACNH010000006">
    <property type="protein sequence ID" value="KAG8440266.1"/>
    <property type="molecule type" value="Genomic_DNA"/>
</dbReference>
<keyword evidence="7 11" id="KW-1133">Transmembrane helix</keyword>
<feature type="transmembrane region" description="Helical" evidence="11">
    <location>
        <begin position="462"/>
        <end position="483"/>
    </location>
</feature>
<keyword evidence="4" id="KW-1003">Cell membrane</keyword>
<dbReference type="PANTHER" id="PTHR21444">
    <property type="entry name" value="COILED-COIL DOMAIN-CONTAINING PROTEIN 180"/>
    <property type="match status" value="1"/>
</dbReference>
<dbReference type="AlphaFoldDB" id="A0A8T2JCU1"/>
<evidence type="ECO:0000256" key="9">
    <source>
        <dbReference type="ARBA" id="ARBA00023136"/>
    </source>
</evidence>
<evidence type="ECO:0000256" key="7">
    <source>
        <dbReference type="ARBA" id="ARBA00022989"/>
    </source>
</evidence>
<keyword evidence="6" id="KW-0845">Vitamin A</keyword>
<name>A0A8T2JCU1_9PIPI</name>
<evidence type="ECO:0000256" key="5">
    <source>
        <dbReference type="ARBA" id="ARBA00022692"/>
    </source>
</evidence>
<reference evidence="12" key="1">
    <citation type="thesis" date="2020" institute="ProQuest LLC" country="789 East Eisenhower Parkway, Ann Arbor, MI, USA">
        <title>Comparative Genomics and Chromosome Evolution.</title>
        <authorList>
            <person name="Mudd A.B."/>
        </authorList>
    </citation>
    <scope>NUCLEOTIDE SEQUENCE</scope>
    <source>
        <strain evidence="12">Female2</strain>
        <tissue evidence="12">Blood</tissue>
    </source>
</reference>
<feature type="transmembrane region" description="Helical" evidence="11">
    <location>
        <begin position="495"/>
        <end position="520"/>
    </location>
</feature>
<dbReference type="GO" id="GO:0005886">
    <property type="term" value="C:plasma membrane"/>
    <property type="evidence" value="ECO:0007669"/>
    <property type="project" value="UniProtKB-SubCell"/>
</dbReference>
<dbReference type="GO" id="GO:0019841">
    <property type="term" value="F:retinol binding"/>
    <property type="evidence" value="ECO:0007669"/>
    <property type="project" value="UniProtKB-KW"/>
</dbReference>
<feature type="transmembrane region" description="Helical" evidence="11">
    <location>
        <begin position="137"/>
        <end position="154"/>
    </location>
</feature>
<dbReference type="OrthoDB" id="2376984at2759"/>
<comment type="subcellular location">
    <subcellularLocation>
        <location evidence="1">Cell membrane</location>
        <topology evidence="1">Multi-pass membrane protein</topology>
    </subcellularLocation>
</comment>
<evidence type="ECO:0000256" key="1">
    <source>
        <dbReference type="ARBA" id="ARBA00004651"/>
    </source>
</evidence>
<proteinExistence type="predicted"/>
<dbReference type="EMBL" id="JAACNH010000006">
    <property type="protein sequence ID" value="KAG8440268.1"/>
    <property type="molecule type" value="Genomic_DNA"/>
</dbReference>
<sequence>MSIRLLLGSSEPQQEDISYDDWYIDEPQDPTVNPDEIIPECFPTLSNGLYHLILAPLSLLTMLLLSLLIRRRKLCRSCCWSVPGLLSPLNFLEDSGNVWIPCAVFGLLFSCLWRFLLDPTVFDFITELGGPHKGFCKILALFYYPILYYPLLACQSVQRTIGYIIGTVLSWLHCGALIWQIAECPQTPQFYRYYSLLSTLPQIFCLILLSVVYPFLLFNRLRQSSVKEQMLGTNNYIKYLKGFLRRKDSNISKESDNFGSQVLQIICSYLFYPNTGYRLSLRSILAVTASVLSGYQVALLLLVAFLPTMQKVRGGINMDFILMLAGFGVMVDEDKSRSVEYMAYYIWAVEVCYIAALVLSCAVTLTMLLRSLVRHRWALQSLTSGQVSPVFLEPRTLKPTPMTLSSWISHISYQAAVTCFGLIIQHVVLFLCHLFVTFLIIIPIAYGKFQILLHILENTWPFWVLLVLVTILQHLCTRFAFLNKNLTQIDNRRSLFMLTFLLLPVNTLRGLLLSVFRLLVSTVFNVSHFCRLDVSLLQHSVQGWDPGYRNYCHFLMLEVSECHPLVRAFCLLLRPSKMRRADLEEGIQLMPPDGKAQKGGRSQLARIRWSLAYTMIHNPSLLSHRVPTCTNGAALNRPT</sequence>
<dbReference type="EMBL" id="JAACNH010000006">
    <property type="protein sequence ID" value="KAG8440267.1"/>
    <property type="molecule type" value="Genomic_DNA"/>
</dbReference>
<feature type="transmembrane region" description="Helical" evidence="11">
    <location>
        <begin position="343"/>
        <end position="369"/>
    </location>
</feature>
<dbReference type="InterPro" id="IPR026612">
    <property type="entry name" value="STRA6-like"/>
</dbReference>
<feature type="transmembrane region" description="Helical" evidence="11">
    <location>
        <begin position="161"/>
        <end position="182"/>
    </location>
</feature>
<evidence type="ECO:0000256" key="6">
    <source>
        <dbReference type="ARBA" id="ARBA00022893"/>
    </source>
</evidence>
<accession>A0A8T2JCU1</accession>
<dbReference type="Pfam" id="PF14752">
    <property type="entry name" value="RBP_receptor"/>
    <property type="match status" value="1"/>
</dbReference>
<dbReference type="GO" id="GO:0034632">
    <property type="term" value="F:retinol transmembrane transporter activity"/>
    <property type="evidence" value="ECO:0007669"/>
    <property type="project" value="InterPro"/>
</dbReference>
<evidence type="ECO:0000256" key="8">
    <source>
        <dbReference type="ARBA" id="ARBA00023072"/>
    </source>
</evidence>
<keyword evidence="10" id="KW-0675">Receptor</keyword>
<evidence type="ECO:0000256" key="11">
    <source>
        <dbReference type="SAM" id="Phobius"/>
    </source>
</evidence>
<dbReference type="Proteomes" id="UP000812440">
    <property type="component" value="Chromosome 3"/>
</dbReference>
<comment type="caution">
    <text evidence="12">The sequence shown here is derived from an EMBL/GenBank/DDBJ whole genome shotgun (WGS) entry which is preliminary data.</text>
</comment>
<keyword evidence="3" id="KW-0813">Transport</keyword>
<keyword evidence="13" id="KW-1185">Reference proteome</keyword>
<organism evidence="12 13">
    <name type="scientific">Hymenochirus boettgeri</name>
    <name type="common">Congo dwarf clawed frog</name>
    <dbReference type="NCBI Taxonomy" id="247094"/>
    <lineage>
        <taxon>Eukaryota</taxon>
        <taxon>Metazoa</taxon>
        <taxon>Chordata</taxon>
        <taxon>Craniata</taxon>
        <taxon>Vertebrata</taxon>
        <taxon>Euteleostomi</taxon>
        <taxon>Amphibia</taxon>
        <taxon>Batrachia</taxon>
        <taxon>Anura</taxon>
        <taxon>Pipoidea</taxon>
        <taxon>Pipidae</taxon>
        <taxon>Pipinae</taxon>
        <taxon>Hymenochirus</taxon>
    </lineage>
</organism>
<evidence type="ECO:0000256" key="10">
    <source>
        <dbReference type="ARBA" id="ARBA00023170"/>
    </source>
</evidence>
<protein>
    <recommendedName>
        <fullName evidence="2">Receptor for retinol uptake STRA6</fullName>
    </recommendedName>
</protein>
<keyword evidence="9 11" id="KW-0472">Membrane</keyword>
<evidence type="ECO:0000256" key="4">
    <source>
        <dbReference type="ARBA" id="ARBA00022475"/>
    </source>
</evidence>
<feature type="transmembrane region" description="Helical" evidence="11">
    <location>
        <begin position="284"/>
        <end position="307"/>
    </location>
</feature>